<keyword evidence="4" id="KW-0808">Transferase</keyword>
<comment type="catalytic activity">
    <reaction evidence="1">
        <text>ATP + protein L-histidine = ADP + protein N-phospho-L-histidine.</text>
        <dbReference type="EC" id="2.7.13.3"/>
    </reaction>
</comment>
<dbReference type="InterPro" id="IPR004358">
    <property type="entry name" value="Sig_transdc_His_kin-like_C"/>
</dbReference>
<reference evidence="9 10" key="1">
    <citation type="submission" date="2020-02" db="EMBL/GenBank/DDBJ databases">
        <title>Genome sequencing for Draconibacterium sp. strain M1.</title>
        <authorList>
            <person name="Park S.-J."/>
        </authorList>
    </citation>
    <scope>NUCLEOTIDE SEQUENCE [LARGE SCALE GENOMIC DNA]</scope>
    <source>
        <strain evidence="9 10">M1</strain>
    </source>
</reference>
<protein>
    <recommendedName>
        <fullName evidence="2">histidine kinase</fullName>
        <ecNumber evidence="2">2.7.13.3</ecNumber>
    </recommendedName>
</protein>
<evidence type="ECO:0000256" key="3">
    <source>
        <dbReference type="ARBA" id="ARBA00022553"/>
    </source>
</evidence>
<evidence type="ECO:0000256" key="2">
    <source>
        <dbReference type="ARBA" id="ARBA00012438"/>
    </source>
</evidence>
<dbReference type="InterPro" id="IPR005467">
    <property type="entry name" value="His_kinase_dom"/>
</dbReference>
<dbReference type="GO" id="GO:0000155">
    <property type="term" value="F:phosphorelay sensor kinase activity"/>
    <property type="evidence" value="ECO:0007669"/>
    <property type="project" value="InterPro"/>
</dbReference>
<evidence type="ECO:0000256" key="6">
    <source>
        <dbReference type="ARBA" id="ARBA00023012"/>
    </source>
</evidence>
<dbReference type="RefSeq" id="WP_163348798.1">
    <property type="nucleotide sequence ID" value="NZ_CP048409.1"/>
</dbReference>
<keyword evidence="5 9" id="KW-0418">Kinase</keyword>
<evidence type="ECO:0000313" key="9">
    <source>
        <dbReference type="EMBL" id="QIA09829.1"/>
    </source>
</evidence>
<accession>A0A6C0RI78</accession>
<keyword evidence="7" id="KW-1133">Transmembrane helix</keyword>
<dbReference type="PANTHER" id="PTHR45453:SF1">
    <property type="entry name" value="PHOSPHATE REGULON SENSOR PROTEIN PHOR"/>
    <property type="match status" value="1"/>
</dbReference>
<dbReference type="SUPFAM" id="SSF55874">
    <property type="entry name" value="ATPase domain of HSP90 chaperone/DNA topoisomerase II/histidine kinase"/>
    <property type="match status" value="1"/>
</dbReference>
<dbReference type="Gene3D" id="1.10.287.130">
    <property type="match status" value="1"/>
</dbReference>
<dbReference type="SUPFAM" id="SSF47384">
    <property type="entry name" value="Homodimeric domain of signal transducing histidine kinase"/>
    <property type="match status" value="1"/>
</dbReference>
<dbReference type="PANTHER" id="PTHR45453">
    <property type="entry name" value="PHOSPHATE REGULON SENSOR PROTEIN PHOR"/>
    <property type="match status" value="1"/>
</dbReference>
<dbReference type="InterPro" id="IPR003661">
    <property type="entry name" value="HisK_dim/P_dom"/>
</dbReference>
<dbReference type="PRINTS" id="PR00344">
    <property type="entry name" value="BCTRLSENSOR"/>
</dbReference>
<dbReference type="SMART" id="SM00387">
    <property type="entry name" value="HATPase_c"/>
    <property type="match status" value="1"/>
</dbReference>
<feature type="domain" description="Histidine kinase" evidence="8">
    <location>
        <begin position="364"/>
        <end position="583"/>
    </location>
</feature>
<dbReference type="PROSITE" id="PS50109">
    <property type="entry name" value="HIS_KIN"/>
    <property type="match status" value="1"/>
</dbReference>
<evidence type="ECO:0000256" key="7">
    <source>
        <dbReference type="SAM" id="Phobius"/>
    </source>
</evidence>
<name>A0A6C0RI78_9BACT</name>
<evidence type="ECO:0000256" key="4">
    <source>
        <dbReference type="ARBA" id="ARBA00022679"/>
    </source>
</evidence>
<dbReference type="Pfam" id="PF02518">
    <property type="entry name" value="HATPase_c"/>
    <property type="match status" value="1"/>
</dbReference>
<dbReference type="CDD" id="cd00075">
    <property type="entry name" value="HATPase"/>
    <property type="match status" value="1"/>
</dbReference>
<keyword evidence="6" id="KW-0902">Two-component regulatory system</keyword>
<feature type="transmembrane region" description="Helical" evidence="7">
    <location>
        <begin position="325"/>
        <end position="349"/>
    </location>
</feature>
<dbReference type="EC" id="2.7.13.3" evidence="2"/>
<proteinExistence type="predicted"/>
<keyword evidence="7" id="KW-0812">Transmembrane</keyword>
<dbReference type="InterPro" id="IPR050351">
    <property type="entry name" value="BphY/WalK/GraS-like"/>
</dbReference>
<organism evidence="9 10">
    <name type="scientific">Draconibacterium halophilum</name>
    <dbReference type="NCBI Taxonomy" id="2706887"/>
    <lineage>
        <taxon>Bacteria</taxon>
        <taxon>Pseudomonadati</taxon>
        <taxon>Bacteroidota</taxon>
        <taxon>Bacteroidia</taxon>
        <taxon>Marinilabiliales</taxon>
        <taxon>Prolixibacteraceae</taxon>
        <taxon>Draconibacterium</taxon>
    </lineage>
</organism>
<gene>
    <name evidence="9" type="ORF">G0Q07_19930</name>
</gene>
<dbReference type="KEGG" id="drc:G0Q07_19930"/>
<dbReference type="GO" id="GO:0016036">
    <property type="term" value="P:cellular response to phosphate starvation"/>
    <property type="evidence" value="ECO:0007669"/>
    <property type="project" value="TreeGrafter"/>
</dbReference>
<feature type="transmembrane region" description="Helical" evidence="7">
    <location>
        <begin position="6"/>
        <end position="28"/>
    </location>
</feature>
<dbReference type="FunFam" id="3.30.565.10:FF:000006">
    <property type="entry name" value="Sensor histidine kinase WalK"/>
    <property type="match status" value="1"/>
</dbReference>
<dbReference type="Proteomes" id="UP000474630">
    <property type="component" value="Chromosome"/>
</dbReference>
<evidence type="ECO:0000313" key="10">
    <source>
        <dbReference type="Proteomes" id="UP000474630"/>
    </source>
</evidence>
<dbReference type="CDD" id="cd00082">
    <property type="entry name" value="HisKA"/>
    <property type="match status" value="1"/>
</dbReference>
<dbReference type="InterPro" id="IPR003594">
    <property type="entry name" value="HATPase_dom"/>
</dbReference>
<keyword evidence="10" id="KW-1185">Reference proteome</keyword>
<sequence length="584" mass="66053">MNKMLFTGLIVLMGISILGIITVQLVWMNNAVRVKNEMFERGVNQAMQQTVSRLEDLHNLGVVNEMVFAGDSADLLHDFDMDVEFETDSDKELTWNVSPSQARVFRKYNDSTRRPVKVIREFAPGNQEARIEIRIDNDSDSRKVQRYTYNLSSSGTGSNHVVIAGDDVDAGNVVFVKSDTIIRSADSLYTISTVRIDSLLTDLDTFEILAPNISKRVKLKATNLKRMANKVVTEVATWDVRQLDENLIYDVLKKELDENNIPLDFEYGIFRGDELSFPKPVSDSAGVANTAFQAQLYPNDIFQKDIKLAVVFPDRDSFIYRSLNWLLMASFLFSLIILMTFALSIFYIIRQKKISDMKSDFINNMTHEFKTPIATISVATDSITNPKVVGDEERIKYFAGMIKKENTRMNRQVEDILTIARLDRKDFEFHWETIDVHDLISDAVQGIKLQVEKRGGKIKLDFKAINSMVTTDRIHCTNVVYNLIDNANKYSGDTPEITVTTVNQQKGVVVSVADKGTGMTKAVQAKIFERFYRQTSGNIHNVKGFGLGLSYVKAVLEANHGTISVSSEPDKGSKFDVFLPFVRE</sequence>
<dbReference type="GO" id="GO:0005886">
    <property type="term" value="C:plasma membrane"/>
    <property type="evidence" value="ECO:0007669"/>
    <property type="project" value="TreeGrafter"/>
</dbReference>
<evidence type="ECO:0000259" key="8">
    <source>
        <dbReference type="PROSITE" id="PS50109"/>
    </source>
</evidence>
<dbReference type="AlphaFoldDB" id="A0A6C0RI78"/>
<dbReference type="EMBL" id="CP048409">
    <property type="protein sequence ID" value="QIA09829.1"/>
    <property type="molecule type" value="Genomic_DNA"/>
</dbReference>
<evidence type="ECO:0000256" key="1">
    <source>
        <dbReference type="ARBA" id="ARBA00000085"/>
    </source>
</evidence>
<dbReference type="InterPro" id="IPR036890">
    <property type="entry name" value="HATPase_C_sf"/>
</dbReference>
<dbReference type="GO" id="GO:0004721">
    <property type="term" value="F:phosphoprotein phosphatase activity"/>
    <property type="evidence" value="ECO:0007669"/>
    <property type="project" value="TreeGrafter"/>
</dbReference>
<dbReference type="InterPro" id="IPR036097">
    <property type="entry name" value="HisK_dim/P_sf"/>
</dbReference>
<dbReference type="Pfam" id="PF00512">
    <property type="entry name" value="HisKA"/>
    <property type="match status" value="1"/>
</dbReference>
<keyword evidence="3" id="KW-0597">Phosphoprotein</keyword>
<keyword evidence="7" id="KW-0472">Membrane</keyword>
<dbReference type="Gene3D" id="3.30.565.10">
    <property type="entry name" value="Histidine kinase-like ATPase, C-terminal domain"/>
    <property type="match status" value="1"/>
</dbReference>
<evidence type="ECO:0000256" key="5">
    <source>
        <dbReference type="ARBA" id="ARBA00022777"/>
    </source>
</evidence>
<dbReference type="SMART" id="SM00388">
    <property type="entry name" value="HisKA"/>
    <property type="match status" value="1"/>
</dbReference>